<feature type="transmembrane region" description="Helical" evidence="2">
    <location>
        <begin position="130"/>
        <end position="149"/>
    </location>
</feature>
<dbReference type="RefSeq" id="WP_345120871.1">
    <property type="nucleotide sequence ID" value="NZ_BAABAT010000001.1"/>
</dbReference>
<comment type="caution">
    <text evidence="3">The sequence shown here is derived from an EMBL/GenBank/DDBJ whole genome shotgun (WGS) entry which is preliminary data.</text>
</comment>
<feature type="transmembrane region" description="Helical" evidence="2">
    <location>
        <begin position="99"/>
        <end position="118"/>
    </location>
</feature>
<evidence type="ECO:0000313" key="4">
    <source>
        <dbReference type="Proteomes" id="UP001500620"/>
    </source>
</evidence>
<feature type="region of interest" description="Disordered" evidence="1">
    <location>
        <begin position="205"/>
        <end position="227"/>
    </location>
</feature>
<evidence type="ECO:0000256" key="2">
    <source>
        <dbReference type="SAM" id="Phobius"/>
    </source>
</evidence>
<keyword evidence="2" id="KW-0812">Transmembrane</keyword>
<gene>
    <name evidence="3" type="ORF">GCM10022255_006170</name>
</gene>
<organism evidence="3 4">
    <name type="scientific">Dactylosporangium darangshiense</name>
    <dbReference type="NCBI Taxonomy" id="579108"/>
    <lineage>
        <taxon>Bacteria</taxon>
        <taxon>Bacillati</taxon>
        <taxon>Actinomycetota</taxon>
        <taxon>Actinomycetes</taxon>
        <taxon>Micromonosporales</taxon>
        <taxon>Micromonosporaceae</taxon>
        <taxon>Dactylosporangium</taxon>
    </lineage>
</organism>
<accession>A0ABP8CWD1</accession>
<feature type="transmembrane region" description="Helical" evidence="2">
    <location>
        <begin position="174"/>
        <end position="197"/>
    </location>
</feature>
<keyword evidence="2" id="KW-0472">Membrane</keyword>
<name>A0ABP8CWD1_9ACTN</name>
<dbReference type="EMBL" id="BAABAT010000001">
    <property type="protein sequence ID" value="GAA4244162.1"/>
    <property type="molecule type" value="Genomic_DNA"/>
</dbReference>
<keyword evidence="2" id="KW-1133">Transmembrane helix</keyword>
<reference evidence="4" key="1">
    <citation type="journal article" date="2019" name="Int. J. Syst. Evol. Microbiol.">
        <title>The Global Catalogue of Microorganisms (GCM) 10K type strain sequencing project: providing services to taxonomists for standard genome sequencing and annotation.</title>
        <authorList>
            <consortium name="The Broad Institute Genomics Platform"/>
            <consortium name="The Broad Institute Genome Sequencing Center for Infectious Disease"/>
            <person name="Wu L."/>
            <person name="Ma J."/>
        </authorList>
    </citation>
    <scope>NUCLEOTIDE SEQUENCE [LARGE SCALE GENOMIC DNA]</scope>
    <source>
        <strain evidence="4">JCM 17441</strain>
    </source>
</reference>
<protein>
    <submittedName>
        <fullName evidence="3">Uncharacterized protein</fullName>
    </submittedName>
</protein>
<feature type="transmembrane region" description="Helical" evidence="2">
    <location>
        <begin position="43"/>
        <end position="62"/>
    </location>
</feature>
<evidence type="ECO:0000313" key="3">
    <source>
        <dbReference type="EMBL" id="GAA4244162.1"/>
    </source>
</evidence>
<sequence>MPELPPAMPEILAPIPFEGPKAQTPDLVPHPDSVLQDKARPKIIATTLAVIGFGLALVAQYMPWASLDLVAARRLYGEDGDTGGQSVDVPVAYLNVSHMTIYLLTLGFALAAVATVLATTGAVRRVATGMSIGLLAGNLVVLVGLKGVIDHLGSSSLGALQIDSNVVTHGPGYYLAYAAVLVLAAALVLAAWTPAAVPGLRIRRRGEEPEGGEPLELTVTPVPPTFQ</sequence>
<dbReference type="Proteomes" id="UP001500620">
    <property type="component" value="Unassembled WGS sequence"/>
</dbReference>
<proteinExistence type="predicted"/>
<keyword evidence="4" id="KW-1185">Reference proteome</keyword>
<evidence type="ECO:0000256" key="1">
    <source>
        <dbReference type="SAM" id="MobiDB-lite"/>
    </source>
</evidence>